<dbReference type="AlphaFoldDB" id="A0A2K2D9M3"/>
<protein>
    <recommendedName>
        <fullName evidence="2">TTF-type domain-containing protein</fullName>
    </recommendedName>
</protein>
<reference evidence="4" key="3">
    <citation type="submission" date="2018-08" db="UniProtKB">
        <authorList>
            <consortium name="EnsemblPlants"/>
        </authorList>
    </citation>
    <scope>IDENTIFICATION</scope>
    <source>
        <strain evidence="4">cv. Bd21</strain>
    </source>
</reference>
<keyword evidence="5" id="KW-1185">Reference proteome</keyword>
<dbReference type="OrthoDB" id="1739706at2759"/>
<dbReference type="EnsemblPlants" id="PNT70967">
    <property type="protein sequence ID" value="PNT70967"/>
    <property type="gene ID" value="BRADI_2g20665v3"/>
</dbReference>
<dbReference type="Gramene" id="PNT70967">
    <property type="protein sequence ID" value="PNT70967"/>
    <property type="gene ID" value="BRADI_2g20665v3"/>
</dbReference>
<dbReference type="InterPro" id="IPR055298">
    <property type="entry name" value="AtLOH3-like"/>
</dbReference>
<sequence>EELIEEWNIGHIEVDPGLRIPIDNFRSNIRDQVRLAYVAKGPTQPSGHKYIIDNCGRRFCEKWYKKNPWLEFSVSKNAAYCFCCFLFKVEPKNAYRALPLHVGNVMSIHNIARTAHDDFKNQRSSVEYKVTTYSKESQVKYETRLETSLGIVSHLMLQGEAFRGHDESALSLNKGNFLEMLDWYKARNEEARIAFEELCPQNAQMIYPKIQKALAKTCADGVRKAIKQEMGDRLFSVLIDESRDISVKEQMALVVRYINKGEVIERFLGIKHVTETTAEALKKALVEVLGNHGLLIANLCGQGYDGASNMRGEFNGVQKLVRDENPYAFYMHCFAHRLQLVVVAISRCCTSIEDFFEYVALIVTSTGSSCKRKDVLLDKQRINLLEKLESGEILSGRGKNQETSLARSGDTRRGSHYTTLARIESMWAAVVEVLEIVHKDERNPSRSGGLVHLMESFIFVFIMKLMLQILRITNELSLLLQKKDQNIVQAMSLVTDVKSCLVNLRSNGSEPLFEDVKTFCTANDIPVPNMDEVVPRFGQSRRGGRNNISTEHFFHTSELLAGFACLDPRDSFAKFDLDKLASLTNIYDVDFSYDDLKRIKVELELFISHMRRHDEFRVCYDLASIAKKMLELERNIMFPLVYCLIELGLLLPVATASVERAFSAMKIIKTELRNKMSDCWLNDLMVCYIERGLFKGLDLDELKKEFQKEGRRIPLPQYTKRK</sequence>
<proteinExistence type="predicted"/>
<name>A0A2K2D9M3_BRADI</name>
<feature type="domain" description="TTF-type" evidence="2">
    <location>
        <begin position="55"/>
        <end position="132"/>
    </location>
</feature>
<reference evidence="3" key="2">
    <citation type="submission" date="2017-06" db="EMBL/GenBank/DDBJ databases">
        <title>WGS assembly of Brachypodium distachyon.</title>
        <authorList>
            <consortium name="The International Brachypodium Initiative"/>
            <person name="Lucas S."/>
            <person name="Harmon-Smith M."/>
            <person name="Lail K."/>
            <person name="Tice H."/>
            <person name="Grimwood J."/>
            <person name="Bruce D."/>
            <person name="Barry K."/>
            <person name="Shu S."/>
            <person name="Lindquist E."/>
            <person name="Wang M."/>
            <person name="Pitluck S."/>
            <person name="Vogel J.P."/>
            <person name="Garvin D.F."/>
            <person name="Mockler T.C."/>
            <person name="Schmutz J."/>
            <person name="Rokhsar D."/>
            <person name="Bevan M.W."/>
        </authorList>
    </citation>
    <scope>NUCLEOTIDE SEQUENCE</scope>
    <source>
        <strain evidence="3">Bd21</strain>
    </source>
</reference>
<keyword evidence="1" id="KW-0812">Transmembrane</keyword>
<dbReference type="Pfam" id="PF14291">
    <property type="entry name" value="DUF4371"/>
    <property type="match status" value="1"/>
</dbReference>
<dbReference type="InterPro" id="IPR012337">
    <property type="entry name" value="RNaseH-like_sf"/>
</dbReference>
<dbReference type="SUPFAM" id="SSF53098">
    <property type="entry name" value="Ribonuclease H-like"/>
    <property type="match status" value="1"/>
</dbReference>
<evidence type="ECO:0000256" key="1">
    <source>
        <dbReference type="SAM" id="Phobius"/>
    </source>
</evidence>
<feature type="transmembrane region" description="Helical" evidence="1">
    <location>
        <begin position="636"/>
        <end position="658"/>
    </location>
</feature>
<gene>
    <name evidence="3" type="ORF">BRADI_2g20665v3</name>
</gene>
<evidence type="ECO:0000313" key="3">
    <source>
        <dbReference type="EMBL" id="PNT70967.1"/>
    </source>
</evidence>
<dbReference type="EMBL" id="CM000881">
    <property type="protein sequence ID" value="PNT70967.1"/>
    <property type="molecule type" value="Genomic_DNA"/>
</dbReference>
<dbReference type="InterPro" id="IPR025398">
    <property type="entry name" value="DUF4371"/>
</dbReference>
<dbReference type="PANTHER" id="PTHR11697:SF230">
    <property type="entry name" value="ZINC FINGER, MYM DOMAIN CONTAINING 1"/>
    <property type="match status" value="1"/>
</dbReference>
<keyword evidence="1" id="KW-0472">Membrane</keyword>
<accession>A0A2K2D9M3</accession>
<organism evidence="3">
    <name type="scientific">Brachypodium distachyon</name>
    <name type="common">Purple false brome</name>
    <name type="synonym">Trachynia distachya</name>
    <dbReference type="NCBI Taxonomy" id="15368"/>
    <lineage>
        <taxon>Eukaryota</taxon>
        <taxon>Viridiplantae</taxon>
        <taxon>Streptophyta</taxon>
        <taxon>Embryophyta</taxon>
        <taxon>Tracheophyta</taxon>
        <taxon>Spermatophyta</taxon>
        <taxon>Magnoliopsida</taxon>
        <taxon>Liliopsida</taxon>
        <taxon>Poales</taxon>
        <taxon>Poaceae</taxon>
        <taxon>BOP clade</taxon>
        <taxon>Pooideae</taxon>
        <taxon>Stipodae</taxon>
        <taxon>Brachypodieae</taxon>
        <taxon>Brachypodium</taxon>
    </lineage>
</organism>
<evidence type="ECO:0000313" key="4">
    <source>
        <dbReference type="EnsemblPlants" id="PNT70967"/>
    </source>
</evidence>
<dbReference type="SMART" id="SM00597">
    <property type="entry name" value="ZnF_TTF"/>
    <property type="match status" value="1"/>
</dbReference>
<dbReference type="PANTHER" id="PTHR11697">
    <property type="entry name" value="GENERAL TRANSCRIPTION FACTOR 2-RELATED ZINC FINGER PROTEIN"/>
    <property type="match status" value="1"/>
</dbReference>
<feature type="non-terminal residue" evidence="3">
    <location>
        <position position="1"/>
    </location>
</feature>
<reference evidence="3 4" key="1">
    <citation type="journal article" date="2010" name="Nature">
        <title>Genome sequencing and analysis of the model grass Brachypodium distachyon.</title>
        <authorList>
            <consortium name="International Brachypodium Initiative"/>
        </authorList>
    </citation>
    <scope>NUCLEOTIDE SEQUENCE [LARGE SCALE GENOMIC DNA]</scope>
    <source>
        <strain evidence="3 4">Bd21</strain>
    </source>
</reference>
<dbReference type="STRING" id="15368.A0A2K2D9M3"/>
<dbReference type="InParanoid" id="A0A2K2D9M3"/>
<evidence type="ECO:0000313" key="5">
    <source>
        <dbReference type="Proteomes" id="UP000008810"/>
    </source>
</evidence>
<keyword evidence="1" id="KW-1133">Transmembrane helix</keyword>
<dbReference type="InterPro" id="IPR006580">
    <property type="entry name" value="Znf_TTF"/>
</dbReference>
<dbReference type="Proteomes" id="UP000008810">
    <property type="component" value="Chromosome 2"/>
</dbReference>
<evidence type="ECO:0000259" key="2">
    <source>
        <dbReference type="SMART" id="SM00597"/>
    </source>
</evidence>